<name>A0A286A1Y6_9PROT</name>
<evidence type="ECO:0000256" key="1">
    <source>
        <dbReference type="ARBA" id="ARBA00051114"/>
    </source>
</evidence>
<dbReference type="AlphaFoldDB" id="A0A286A1Y6"/>
<dbReference type="Pfam" id="PF00563">
    <property type="entry name" value="EAL"/>
    <property type="match status" value="1"/>
</dbReference>
<dbReference type="InterPro" id="IPR001633">
    <property type="entry name" value="EAL_dom"/>
</dbReference>
<protein>
    <submittedName>
        <fullName evidence="5">Diguanylate cyclase (GGDEF) domain-containing protein</fullName>
    </submittedName>
</protein>
<dbReference type="InterPro" id="IPR029787">
    <property type="entry name" value="Nucleotide_cyclase"/>
</dbReference>
<dbReference type="CDD" id="cd01948">
    <property type="entry name" value="EAL"/>
    <property type="match status" value="1"/>
</dbReference>
<dbReference type="InterPro" id="IPR052155">
    <property type="entry name" value="Biofilm_reg_signaling"/>
</dbReference>
<evidence type="ECO:0000259" key="3">
    <source>
        <dbReference type="PROSITE" id="PS50883"/>
    </source>
</evidence>
<dbReference type="InterPro" id="IPR000160">
    <property type="entry name" value="GGDEF_dom"/>
</dbReference>
<sequence length="850" mass="96080">MLQQPEYILKLQTLTQNNVMVIEKKINEAILDTQSQINRPFLIQSIQQLDNKSDLITIGYNLKVSIKNDLEESNFTGISLYNSNGKQVLSVGQFSTKIDAIIPVNTSKARVFLLWDNGFILRTNLNIIDLKGKFIGSILSERKLPQLTNMFLKPEKIGKTGQIVLCAPWGMVNRELVCFLTSLSNNYTVEFKPLQRIVNDESLPMDYALKNRSGITIGMKDYRSIPIAGAYSPINMYDLGLVLKIDEEELFKPITSKLGPVALSMAVLIIVGIFLLYWLVRPLVQKLIKSEQELTKRISENACLYAIRKNLLSSSSTNEVCHQIIDQLTKAMQFPQITEIKIELNGQEFLSRNYTSALFHGLQSEVKIKGVSSGSLQVYYSENLPFLIPQEQNLINLIADDLGRWWELIKAEQYITHSAAHDELTGLPNRRLLQDRITQVLAQGIRNDSQTAVLFIDLDNFKNINDSLGHDMGDLLLKEVAARLKSCVRAEDTVARQGGDEFIVILCDISNAQKASVVAQKILDILVSPINIKNKEMHIGCSIGIALFPSDGKNADELLKNSDTAMYHAKESGRNNYQFFTPRMNQLIAERRVLVTELHNALKREELFLHFQPVVRMPDRKIISLEVLLRWKHPKMGIVSPLKFIPLAEETGIIVQIGEWVIKSVCIQIKAWQAQGYVVPRVAINLSIRQLQHKTIITDINRILDETGVEAKYITLEITESMLAQNIEEMKTVLSHLSAMEMQISLDDFGTGYSNLSYLKGFSINTLKIDRSFIQDIVTDPNDAAITVAIIAMARSLNMEIIAEGLETEEQLNFLSKQGCDYFQGYYFSKPLSIKNITNTLIRENSFNKA</sequence>
<dbReference type="Gene3D" id="3.30.70.270">
    <property type="match status" value="1"/>
</dbReference>
<dbReference type="InterPro" id="IPR043128">
    <property type="entry name" value="Rev_trsase/Diguanyl_cyclase"/>
</dbReference>
<keyword evidence="2" id="KW-0472">Membrane</keyword>
<dbReference type="PANTHER" id="PTHR44757">
    <property type="entry name" value="DIGUANYLATE CYCLASE DGCP"/>
    <property type="match status" value="1"/>
</dbReference>
<comment type="catalytic activity">
    <reaction evidence="1">
        <text>3',3'-c-di-GMP + H2O = 5'-phosphoguanylyl(3'-&gt;5')guanosine + H(+)</text>
        <dbReference type="Rhea" id="RHEA:24902"/>
        <dbReference type="ChEBI" id="CHEBI:15377"/>
        <dbReference type="ChEBI" id="CHEBI:15378"/>
        <dbReference type="ChEBI" id="CHEBI:58754"/>
        <dbReference type="ChEBI" id="CHEBI:58805"/>
        <dbReference type="EC" id="3.1.4.52"/>
    </reaction>
    <physiologicalReaction direction="left-to-right" evidence="1">
        <dbReference type="Rhea" id="RHEA:24903"/>
    </physiologicalReaction>
</comment>
<reference evidence="5 6" key="1">
    <citation type="submission" date="2017-09" db="EMBL/GenBank/DDBJ databases">
        <authorList>
            <person name="Ehlers B."/>
            <person name="Leendertz F.H."/>
        </authorList>
    </citation>
    <scope>NUCLEOTIDE SEQUENCE [LARGE SCALE GENOMIC DNA]</scope>
    <source>
        <strain evidence="5 6">Nm42</strain>
    </source>
</reference>
<dbReference type="SUPFAM" id="SSF55073">
    <property type="entry name" value="Nucleotide cyclase"/>
    <property type="match status" value="1"/>
</dbReference>
<feature type="domain" description="EAL" evidence="3">
    <location>
        <begin position="591"/>
        <end position="845"/>
    </location>
</feature>
<dbReference type="CDD" id="cd01949">
    <property type="entry name" value="GGDEF"/>
    <property type="match status" value="1"/>
</dbReference>
<proteinExistence type="predicted"/>
<dbReference type="InterPro" id="IPR035919">
    <property type="entry name" value="EAL_sf"/>
</dbReference>
<dbReference type="Proteomes" id="UP000219335">
    <property type="component" value="Unassembled WGS sequence"/>
</dbReference>
<dbReference type="GO" id="GO:0071111">
    <property type="term" value="F:cyclic-guanylate-specific phosphodiesterase activity"/>
    <property type="evidence" value="ECO:0007669"/>
    <property type="project" value="UniProtKB-EC"/>
</dbReference>
<evidence type="ECO:0000259" key="4">
    <source>
        <dbReference type="PROSITE" id="PS50887"/>
    </source>
</evidence>
<dbReference type="PANTHER" id="PTHR44757:SF2">
    <property type="entry name" value="BIOFILM ARCHITECTURE MAINTENANCE PROTEIN MBAA"/>
    <property type="match status" value="1"/>
</dbReference>
<dbReference type="NCBIfam" id="TIGR00254">
    <property type="entry name" value="GGDEF"/>
    <property type="match status" value="1"/>
</dbReference>
<evidence type="ECO:0000256" key="2">
    <source>
        <dbReference type="SAM" id="Phobius"/>
    </source>
</evidence>
<dbReference type="SUPFAM" id="SSF141868">
    <property type="entry name" value="EAL domain-like"/>
    <property type="match status" value="1"/>
</dbReference>
<gene>
    <name evidence="5" type="ORF">SAMN06297164_0136</name>
</gene>
<dbReference type="SMART" id="SM00267">
    <property type="entry name" value="GGDEF"/>
    <property type="match status" value="1"/>
</dbReference>
<dbReference type="GO" id="GO:0071732">
    <property type="term" value="P:cellular response to nitric oxide"/>
    <property type="evidence" value="ECO:0007669"/>
    <property type="project" value="UniProtKB-ARBA"/>
</dbReference>
<keyword evidence="2" id="KW-0812">Transmembrane</keyword>
<feature type="domain" description="GGDEF" evidence="4">
    <location>
        <begin position="449"/>
        <end position="582"/>
    </location>
</feature>
<dbReference type="PROSITE" id="PS50887">
    <property type="entry name" value="GGDEF"/>
    <property type="match status" value="1"/>
</dbReference>
<dbReference type="SMART" id="SM00052">
    <property type="entry name" value="EAL"/>
    <property type="match status" value="1"/>
</dbReference>
<keyword evidence="2" id="KW-1133">Transmembrane helix</keyword>
<dbReference type="FunFam" id="3.20.20.450:FF:000001">
    <property type="entry name" value="Cyclic di-GMP phosphodiesterase yahA"/>
    <property type="match status" value="1"/>
</dbReference>
<dbReference type="PROSITE" id="PS50883">
    <property type="entry name" value="EAL"/>
    <property type="match status" value="1"/>
</dbReference>
<evidence type="ECO:0000313" key="5">
    <source>
        <dbReference type="EMBL" id="SOD15905.1"/>
    </source>
</evidence>
<feature type="transmembrane region" description="Helical" evidence="2">
    <location>
        <begin position="261"/>
        <end position="280"/>
    </location>
</feature>
<evidence type="ECO:0000313" key="6">
    <source>
        <dbReference type="Proteomes" id="UP000219335"/>
    </source>
</evidence>
<dbReference type="Gene3D" id="3.20.20.450">
    <property type="entry name" value="EAL domain"/>
    <property type="match status" value="1"/>
</dbReference>
<dbReference type="FunFam" id="3.30.70.270:FF:000001">
    <property type="entry name" value="Diguanylate cyclase domain protein"/>
    <property type="match status" value="1"/>
</dbReference>
<organism evidence="5 6">
    <name type="scientific">Nitrosomonas ureae</name>
    <dbReference type="NCBI Taxonomy" id="44577"/>
    <lineage>
        <taxon>Bacteria</taxon>
        <taxon>Pseudomonadati</taxon>
        <taxon>Pseudomonadota</taxon>
        <taxon>Betaproteobacteria</taxon>
        <taxon>Nitrosomonadales</taxon>
        <taxon>Nitrosomonadaceae</taxon>
        <taxon>Nitrosomonas</taxon>
    </lineage>
</organism>
<accession>A0A286A1Y6</accession>
<dbReference type="EMBL" id="OCMU01000001">
    <property type="protein sequence ID" value="SOD15905.1"/>
    <property type="molecule type" value="Genomic_DNA"/>
</dbReference>
<dbReference type="Pfam" id="PF00990">
    <property type="entry name" value="GGDEF"/>
    <property type="match status" value="1"/>
</dbReference>